<keyword evidence="13" id="KW-0808">Transferase</keyword>
<keyword evidence="5 11" id="KW-0547">Nucleotide-binding</keyword>
<dbReference type="Gene3D" id="1.10.150.380">
    <property type="entry name" value="GatB domain, N-terminal subdomain"/>
    <property type="match status" value="1"/>
</dbReference>
<evidence type="ECO:0000256" key="10">
    <source>
        <dbReference type="ARBA" id="ARBA00047913"/>
    </source>
</evidence>
<evidence type="ECO:0000313" key="14">
    <source>
        <dbReference type="Proteomes" id="UP000295023"/>
    </source>
</evidence>
<dbReference type="NCBIfam" id="NF004014">
    <property type="entry name" value="PRK05477.1-4"/>
    <property type="match status" value="1"/>
</dbReference>
<keyword evidence="7 11" id="KW-0648">Protein biosynthesis</keyword>
<dbReference type="FunFam" id="1.10.10.410:FF:000001">
    <property type="entry name" value="Aspartyl/glutamyl-tRNA(Asn/Gln) amidotransferase subunit B"/>
    <property type="match status" value="1"/>
</dbReference>
<dbReference type="InterPro" id="IPR018027">
    <property type="entry name" value="Asn/Gln_amidotransferase"/>
</dbReference>
<comment type="catalytic activity">
    <reaction evidence="9 11">
        <text>L-aspartyl-tRNA(Asn) + L-glutamine + ATP + H2O = L-asparaginyl-tRNA(Asn) + L-glutamate + ADP + phosphate + 2 H(+)</text>
        <dbReference type="Rhea" id="RHEA:14513"/>
        <dbReference type="Rhea" id="RHEA-COMP:9674"/>
        <dbReference type="Rhea" id="RHEA-COMP:9677"/>
        <dbReference type="ChEBI" id="CHEBI:15377"/>
        <dbReference type="ChEBI" id="CHEBI:15378"/>
        <dbReference type="ChEBI" id="CHEBI:29985"/>
        <dbReference type="ChEBI" id="CHEBI:30616"/>
        <dbReference type="ChEBI" id="CHEBI:43474"/>
        <dbReference type="ChEBI" id="CHEBI:58359"/>
        <dbReference type="ChEBI" id="CHEBI:78515"/>
        <dbReference type="ChEBI" id="CHEBI:78516"/>
        <dbReference type="ChEBI" id="CHEBI:456216"/>
    </reaction>
</comment>
<dbReference type="InterPro" id="IPR023168">
    <property type="entry name" value="GatB_Yqey_C_2"/>
</dbReference>
<dbReference type="InterPro" id="IPR003789">
    <property type="entry name" value="Asn/Gln_tRNA_amidoTrase-B-like"/>
</dbReference>
<evidence type="ECO:0000256" key="9">
    <source>
        <dbReference type="ARBA" id="ARBA00047380"/>
    </source>
</evidence>
<dbReference type="InterPro" id="IPR017959">
    <property type="entry name" value="Asn/Gln-tRNA_amidoTrfase_suB/E"/>
</dbReference>
<dbReference type="Pfam" id="PF02637">
    <property type="entry name" value="GatB_Yqey"/>
    <property type="match status" value="1"/>
</dbReference>
<dbReference type="NCBIfam" id="TIGR00133">
    <property type="entry name" value="gatB"/>
    <property type="match status" value="1"/>
</dbReference>
<dbReference type="InterPro" id="IPR017958">
    <property type="entry name" value="Gln-tRNA_amidoTrfase_suB_CS"/>
</dbReference>
<organism evidence="13 14">
    <name type="scientific">Roseicella aquatilis</name>
    <dbReference type="NCBI Taxonomy" id="2527868"/>
    <lineage>
        <taxon>Bacteria</taxon>
        <taxon>Pseudomonadati</taxon>
        <taxon>Pseudomonadota</taxon>
        <taxon>Alphaproteobacteria</taxon>
        <taxon>Acetobacterales</taxon>
        <taxon>Roseomonadaceae</taxon>
        <taxon>Roseicella</taxon>
    </lineage>
</organism>
<gene>
    <name evidence="11 13" type="primary">gatB</name>
    <name evidence="13" type="ORF">EXY23_12730</name>
</gene>
<name>A0A4R4DKR5_9PROT</name>
<dbReference type="OrthoDB" id="9804078at2"/>
<evidence type="ECO:0000256" key="7">
    <source>
        <dbReference type="ARBA" id="ARBA00022917"/>
    </source>
</evidence>
<dbReference type="Proteomes" id="UP000295023">
    <property type="component" value="Unassembled WGS sequence"/>
</dbReference>
<dbReference type="GO" id="GO:0050566">
    <property type="term" value="F:asparaginyl-tRNA synthase (glutamine-hydrolyzing) activity"/>
    <property type="evidence" value="ECO:0007669"/>
    <property type="project" value="RHEA"/>
</dbReference>
<dbReference type="RefSeq" id="WP_132289455.1">
    <property type="nucleotide sequence ID" value="NZ_SKBM01000010.1"/>
</dbReference>
<evidence type="ECO:0000256" key="4">
    <source>
        <dbReference type="ARBA" id="ARBA00022598"/>
    </source>
</evidence>
<dbReference type="GO" id="GO:0050567">
    <property type="term" value="F:glutaminyl-tRNA synthase (glutamine-hydrolyzing) activity"/>
    <property type="evidence" value="ECO:0007669"/>
    <property type="project" value="UniProtKB-UniRule"/>
</dbReference>
<evidence type="ECO:0000256" key="11">
    <source>
        <dbReference type="HAMAP-Rule" id="MF_00121"/>
    </source>
</evidence>
<dbReference type="SUPFAM" id="SSF89095">
    <property type="entry name" value="GatB/YqeY motif"/>
    <property type="match status" value="1"/>
</dbReference>
<dbReference type="NCBIfam" id="NF004015">
    <property type="entry name" value="PRK05477.1-5"/>
    <property type="match status" value="1"/>
</dbReference>
<keyword evidence="4 11" id="KW-0436">Ligase</keyword>
<dbReference type="GO" id="GO:0006412">
    <property type="term" value="P:translation"/>
    <property type="evidence" value="ECO:0007669"/>
    <property type="project" value="UniProtKB-UniRule"/>
</dbReference>
<sequence length="482" mass="53138">MSFTLEGRTGPWEIVVGLEVHAQVTSRAKLFSGAATAFGAEPNSQVSFVDAGFPGMLPVINRECVAQAVRTGLGLKAQINLWSRFDRKNYFYADLPQGYQISQYAHPIVGEGAIEIELADGSTKTVGITRLHLEQDAGKSLHDQHPSKSYIDLNRSGVALMEIVSEPDMRSPEEAGAYLTKLRQILRYLGTCDGNMDEGSMRADVNVSVRRAGEGYRTRCEVKNVNSIRFVMQAVEAEARRQIEVWEEGGTVEQETRLFDTARGITRSMRSKEDAHDYRYFPDPDLPPLVIEQGWVEGLKASLPELPDERRARYVAMGLSPYDAHVLTLEKETAAYFETVARGRDAKVAANWVMGDLFAAINRTRTSIAEPPVKAEYLGVLLDLMQDGTLSGKLAKEVFEAMVETGRSPGAIVEERGLRQVTDAGAIERIVAQVLEANLDKVAEYKSGKEKLFGFFVGQTMKAMQGKGNPALVNEAVKKLLG</sequence>
<dbReference type="Gene3D" id="1.10.10.410">
    <property type="match status" value="1"/>
</dbReference>
<dbReference type="SMART" id="SM00845">
    <property type="entry name" value="GatB_Yqey"/>
    <property type="match status" value="1"/>
</dbReference>
<dbReference type="PROSITE" id="PS01234">
    <property type="entry name" value="GATB"/>
    <property type="match status" value="1"/>
</dbReference>
<keyword evidence="6 11" id="KW-0067">ATP-binding</keyword>
<dbReference type="SUPFAM" id="SSF55931">
    <property type="entry name" value="Glutamine synthetase/guanido kinase"/>
    <property type="match status" value="1"/>
</dbReference>
<dbReference type="PANTHER" id="PTHR11659">
    <property type="entry name" value="GLUTAMYL-TRNA GLN AMIDOTRANSFERASE SUBUNIT B MITOCHONDRIAL AND PROKARYOTIC PET112-RELATED"/>
    <property type="match status" value="1"/>
</dbReference>
<dbReference type="EC" id="6.3.5.-" evidence="11"/>
<comment type="catalytic activity">
    <reaction evidence="10 11">
        <text>L-glutamyl-tRNA(Gln) + L-glutamine + ATP + H2O = L-glutaminyl-tRNA(Gln) + L-glutamate + ADP + phosphate + H(+)</text>
        <dbReference type="Rhea" id="RHEA:17521"/>
        <dbReference type="Rhea" id="RHEA-COMP:9681"/>
        <dbReference type="Rhea" id="RHEA-COMP:9684"/>
        <dbReference type="ChEBI" id="CHEBI:15377"/>
        <dbReference type="ChEBI" id="CHEBI:15378"/>
        <dbReference type="ChEBI" id="CHEBI:29985"/>
        <dbReference type="ChEBI" id="CHEBI:30616"/>
        <dbReference type="ChEBI" id="CHEBI:43474"/>
        <dbReference type="ChEBI" id="CHEBI:58359"/>
        <dbReference type="ChEBI" id="CHEBI:78520"/>
        <dbReference type="ChEBI" id="CHEBI:78521"/>
        <dbReference type="ChEBI" id="CHEBI:456216"/>
    </reaction>
</comment>
<evidence type="ECO:0000313" key="13">
    <source>
        <dbReference type="EMBL" id="TCZ61400.1"/>
    </source>
</evidence>
<feature type="domain" description="Asn/Gln amidotransferase" evidence="12">
    <location>
        <begin position="335"/>
        <end position="481"/>
    </location>
</feature>
<comment type="caution">
    <text evidence="13">The sequence shown here is derived from an EMBL/GenBank/DDBJ whole genome shotgun (WGS) entry which is preliminary data.</text>
</comment>
<dbReference type="PANTHER" id="PTHR11659:SF0">
    <property type="entry name" value="GLUTAMYL-TRNA(GLN) AMIDOTRANSFERASE SUBUNIT B, MITOCHONDRIAL"/>
    <property type="match status" value="1"/>
</dbReference>
<proteinExistence type="inferred from homology"/>
<comment type="similarity">
    <text evidence="1 11">Belongs to the GatB/GatE family. GatB subfamily.</text>
</comment>
<accession>A0A4R4DKR5</accession>
<dbReference type="GO" id="GO:0016740">
    <property type="term" value="F:transferase activity"/>
    <property type="evidence" value="ECO:0007669"/>
    <property type="project" value="UniProtKB-KW"/>
</dbReference>
<evidence type="ECO:0000259" key="12">
    <source>
        <dbReference type="SMART" id="SM00845"/>
    </source>
</evidence>
<evidence type="ECO:0000256" key="1">
    <source>
        <dbReference type="ARBA" id="ARBA00005306"/>
    </source>
</evidence>
<dbReference type="HAMAP" id="MF_00121">
    <property type="entry name" value="GatB"/>
    <property type="match status" value="1"/>
</dbReference>
<dbReference type="GO" id="GO:0070681">
    <property type="term" value="P:glutaminyl-tRNAGln biosynthesis via transamidation"/>
    <property type="evidence" value="ECO:0007669"/>
    <property type="project" value="TreeGrafter"/>
</dbReference>
<comment type="subunit">
    <text evidence="2 11">Heterotrimer of A, B and C subunits.</text>
</comment>
<dbReference type="InterPro" id="IPR006075">
    <property type="entry name" value="Asn/Gln-tRNA_Trfase_suB/E_cat"/>
</dbReference>
<evidence type="ECO:0000256" key="3">
    <source>
        <dbReference type="ARBA" id="ARBA00016923"/>
    </source>
</evidence>
<evidence type="ECO:0000256" key="6">
    <source>
        <dbReference type="ARBA" id="ARBA00022840"/>
    </source>
</evidence>
<protein>
    <recommendedName>
        <fullName evidence="3 11">Aspartyl/glutamyl-tRNA(Asn/Gln) amidotransferase subunit B</fullName>
        <shortName evidence="11">Asp/Glu-ADT subunit B</shortName>
        <ecNumber evidence="11">6.3.5.-</ecNumber>
    </recommendedName>
</protein>
<dbReference type="Pfam" id="PF02934">
    <property type="entry name" value="GatB_N"/>
    <property type="match status" value="1"/>
</dbReference>
<dbReference type="AlphaFoldDB" id="A0A4R4DKR5"/>
<comment type="function">
    <text evidence="8 11">Allows the formation of correctly charged Asn-tRNA(Asn) or Gln-tRNA(Gln) through the transamidation of misacylated Asp-tRNA(Asn) or Glu-tRNA(Gln) in organisms which lack either or both of asparaginyl-tRNA or glutaminyl-tRNA synthetases. The reaction takes place in the presence of glutamine and ATP through an activated phospho-Asp-tRNA(Asn) or phospho-Glu-tRNA(Gln).</text>
</comment>
<dbReference type="GO" id="GO:0005524">
    <property type="term" value="F:ATP binding"/>
    <property type="evidence" value="ECO:0007669"/>
    <property type="project" value="UniProtKB-KW"/>
</dbReference>
<evidence type="ECO:0000256" key="2">
    <source>
        <dbReference type="ARBA" id="ARBA00011123"/>
    </source>
</evidence>
<reference evidence="13 14" key="1">
    <citation type="submission" date="2019-03" db="EMBL/GenBank/DDBJ databases">
        <title>Paracraurococcus aquatilis NE82 genome sequence.</title>
        <authorList>
            <person name="Zhao Y."/>
            <person name="Du Z."/>
        </authorList>
    </citation>
    <scope>NUCLEOTIDE SEQUENCE [LARGE SCALE GENOMIC DNA]</scope>
    <source>
        <strain evidence="13 14">NE82</strain>
    </source>
</reference>
<dbReference type="NCBIfam" id="NF004012">
    <property type="entry name" value="PRK05477.1-2"/>
    <property type="match status" value="1"/>
</dbReference>
<dbReference type="InterPro" id="IPR042114">
    <property type="entry name" value="GatB_C_1"/>
</dbReference>
<dbReference type="InterPro" id="IPR004413">
    <property type="entry name" value="GatB"/>
</dbReference>
<dbReference type="EMBL" id="SKBM01000010">
    <property type="protein sequence ID" value="TCZ61400.1"/>
    <property type="molecule type" value="Genomic_DNA"/>
</dbReference>
<evidence type="ECO:0000256" key="8">
    <source>
        <dbReference type="ARBA" id="ARBA00024799"/>
    </source>
</evidence>
<dbReference type="InterPro" id="IPR014746">
    <property type="entry name" value="Gln_synth/guanido_kin_cat_dom"/>
</dbReference>
<dbReference type="FunFam" id="1.10.150.380:FF:000001">
    <property type="entry name" value="Aspartyl/glutamyl-tRNA(Asn/Gln) amidotransferase subunit B"/>
    <property type="match status" value="1"/>
</dbReference>
<keyword evidence="14" id="KW-1185">Reference proteome</keyword>
<evidence type="ECO:0000256" key="5">
    <source>
        <dbReference type="ARBA" id="ARBA00022741"/>
    </source>
</evidence>